<reference evidence="1" key="1">
    <citation type="submission" date="2018-02" db="EMBL/GenBank/DDBJ databases">
        <title>Rhizophora mucronata_Transcriptome.</title>
        <authorList>
            <person name="Meera S.P."/>
            <person name="Sreeshan A."/>
            <person name="Augustine A."/>
        </authorList>
    </citation>
    <scope>NUCLEOTIDE SEQUENCE</scope>
    <source>
        <tissue evidence="1">Leaf</tissue>
    </source>
</reference>
<accession>A0A2P2NT79</accession>
<protein>
    <submittedName>
        <fullName evidence="1">Uncharacterized protein</fullName>
    </submittedName>
</protein>
<sequence>MSFAEIHFNLHAETTLEDTDIYSSKQRER</sequence>
<organism evidence="1">
    <name type="scientific">Rhizophora mucronata</name>
    <name type="common">Asiatic mangrove</name>
    <dbReference type="NCBI Taxonomy" id="61149"/>
    <lineage>
        <taxon>Eukaryota</taxon>
        <taxon>Viridiplantae</taxon>
        <taxon>Streptophyta</taxon>
        <taxon>Embryophyta</taxon>
        <taxon>Tracheophyta</taxon>
        <taxon>Spermatophyta</taxon>
        <taxon>Magnoliopsida</taxon>
        <taxon>eudicotyledons</taxon>
        <taxon>Gunneridae</taxon>
        <taxon>Pentapetalae</taxon>
        <taxon>rosids</taxon>
        <taxon>fabids</taxon>
        <taxon>Malpighiales</taxon>
        <taxon>Rhizophoraceae</taxon>
        <taxon>Rhizophora</taxon>
    </lineage>
</organism>
<proteinExistence type="predicted"/>
<dbReference type="AlphaFoldDB" id="A0A2P2NT79"/>
<evidence type="ECO:0000313" key="1">
    <source>
        <dbReference type="EMBL" id="MBX45591.1"/>
    </source>
</evidence>
<dbReference type="EMBL" id="GGEC01065107">
    <property type="protein sequence ID" value="MBX45591.1"/>
    <property type="molecule type" value="Transcribed_RNA"/>
</dbReference>
<name>A0A2P2NT79_RHIMU</name>